<dbReference type="EC" id="5.3.1.6" evidence="3"/>
<dbReference type="GO" id="GO:0005829">
    <property type="term" value="C:cytosol"/>
    <property type="evidence" value="ECO:0007669"/>
    <property type="project" value="TreeGrafter"/>
</dbReference>
<dbReference type="GO" id="GO:0004751">
    <property type="term" value="F:ribose-5-phosphate isomerase activity"/>
    <property type="evidence" value="ECO:0007669"/>
    <property type="project" value="UniProtKB-UniRule"/>
</dbReference>
<sequence length="241" mass="26450">MRTRERQEDVCMESFSIDENTVRYEKRIAAESAVRLVESGMDVGLGTGSTAELVIKRLGYLVKHEGLEIRAVATSKRSERLAHQLGIEIKTLDELPELDICIDGADQVDSKLNLIKGGGGAHTREKIVASSSNRFIVCVDERKIVPTLRRAVPIEVLSFAKAPVSARIRDLGGTPVLRMQEGTQFVTDNGNIIIDADFGAIKNPEELAVLLSQIPGVVEHGIFMRPTEVHVGERKGVRILS</sequence>
<dbReference type="GO" id="GO:0009052">
    <property type="term" value="P:pentose-phosphate shunt, non-oxidative branch"/>
    <property type="evidence" value="ECO:0007669"/>
    <property type="project" value="UniProtKB-UniRule"/>
</dbReference>
<proteinExistence type="inferred from homology"/>
<feature type="binding site" evidence="3">
    <location>
        <position position="143"/>
    </location>
    <ligand>
        <name>substrate</name>
    </ligand>
</feature>
<dbReference type="FunFam" id="3.40.50.1360:FF:000001">
    <property type="entry name" value="Ribose-5-phosphate isomerase A"/>
    <property type="match status" value="1"/>
</dbReference>
<dbReference type="PATRIC" id="fig|1838285.3.peg.1218"/>
<dbReference type="AlphaFoldDB" id="A0A1F2P9Q3"/>
<keyword evidence="2 3" id="KW-0413">Isomerase</keyword>
<dbReference type="HAMAP" id="MF_00170">
    <property type="entry name" value="Rib_5P_isom_A"/>
    <property type="match status" value="1"/>
</dbReference>
<dbReference type="EMBL" id="LYOS01000003">
    <property type="protein sequence ID" value="OFV67824.1"/>
    <property type="molecule type" value="Genomic_DNA"/>
</dbReference>
<dbReference type="SUPFAM" id="SSF100950">
    <property type="entry name" value="NagB/RpiA/CoA transferase-like"/>
    <property type="match status" value="1"/>
</dbReference>
<feature type="active site" description="Proton acceptor" evidence="3">
    <location>
        <position position="125"/>
    </location>
</feature>
<dbReference type="NCBIfam" id="TIGR00021">
    <property type="entry name" value="rpiA"/>
    <property type="match status" value="1"/>
</dbReference>
<comment type="function">
    <text evidence="3">Catalyzes the reversible conversion of ribose-5-phosphate to ribulose 5-phosphate.</text>
</comment>
<evidence type="ECO:0000256" key="2">
    <source>
        <dbReference type="ARBA" id="ARBA00023235"/>
    </source>
</evidence>
<dbReference type="UniPathway" id="UPA00115">
    <property type="reaction ID" value="UER00412"/>
</dbReference>
<dbReference type="GO" id="GO:0006014">
    <property type="term" value="P:D-ribose metabolic process"/>
    <property type="evidence" value="ECO:0007669"/>
    <property type="project" value="TreeGrafter"/>
</dbReference>
<comment type="catalytic activity">
    <reaction evidence="1 3">
        <text>aldehydo-D-ribose 5-phosphate = D-ribulose 5-phosphate</text>
        <dbReference type="Rhea" id="RHEA:14657"/>
        <dbReference type="ChEBI" id="CHEBI:58121"/>
        <dbReference type="ChEBI" id="CHEBI:58273"/>
        <dbReference type="EC" id="5.3.1.6"/>
    </reaction>
</comment>
<evidence type="ECO:0000313" key="4">
    <source>
        <dbReference type="EMBL" id="OFV67824.1"/>
    </source>
</evidence>
<comment type="subunit">
    <text evidence="3">Homodimer.</text>
</comment>
<protein>
    <recommendedName>
        <fullName evidence="3">Ribose-5-phosphate isomerase A</fullName>
        <ecNumber evidence="3">5.3.1.6</ecNumber>
    </recommendedName>
    <alternativeName>
        <fullName evidence="3">Phosphoriboisomerase A</fullName>
        <shortName evidence="3">PRI</shortName>
    </alternativeName>
</protein>
<dbReference type="PANTHER" id="PTHR11934:SF0">
    <property type="entry name" value="RIBOSE-5-PHOSPHATE ISOMERASE"/>
    <property type="match status" value="1"/>
</dbReference>
<dbReference type="CDD" id="cd01398">
    <property type="entry name" value="RPI_A"/>
    <property type="match status" value="1"/>
</dbReference>
<dbReference type="SUPFAM" id="SSF75445">
    <property type="entry name" value="D-ribose-5-phosphate isomerase (RpiA), lid domain"/>
    <property type="match status" value="1"/>
</dbReference>
<dbReference type="Gene3D" id="3.40.50.1360">
    <property type="match status" value="1"/>
</dbReference>
<dbReference type="InterPro" id="IPR020672">
    <property type="entry name" value="Ribose5P_isomerase_typA_subgr"/>
</dbReference>
<evidence type="ECO:0000313" key="5">
    <source>
        <dbReference type="Proteomes" id="UP000186940"/>
    </source>
</evidence>
<feature type="binding site" evidence="3">
    <location>
        <begin position="103"/>
        <end position="106"/>
    </location>
    <ligand>
        <name>substrate</name>
    </ligand>
</feature>
<accession>A0A1F2P9Q3</accession>
<comment type="caution">
    <text evidence="4">The sequence shown here is derived from an EMBL/GenBank/DDBJ whole genome shotgun (WGS) entry which is preliminary data.</text>
</comment>
<feature type="binding site" evidence="3">
    <location>
        <begin position="116"/>
        <end position="119"/>
    </location>
    <ligand>
        <name>substrate</name>
    </ligand>
</feature>
<name>A0A1F2P9Q3_9EURY</name>
<dbReference type="PANTHER" id="PTHR11934">
    <property type="entry name" value="RIBOSE-5-PHOSPHATE ISOMERASE"/>
    <property type="match status" value="1"/>
</dbReference>
<dbReference type="Proteomes" id="UP000186940">
    <property type="component" value="Unassembled WGS sequence"/>
</dbReference>
<dbReference type="InterPro" id="IPR037171">
    <property type="entry name" value="NagB/RpiA_transferase-like"/>
</dbReference>
<reference evidence="4" key="1">
    <citation type="submission" date="2016-05" db="EMBL/GenBank/DDBJ databases">
        <title>Microbial consortia oxidize butane by reversing methanogenesis.</title>
        <authorList>
            <person name="Laso-Perez R."/>
            <person name="Richter M."/>
            <person name="Wegener G."/>
            <person name="Musat F."/>
        </authorList>
    </citation>
    <scope>NUCLEOTIDE SEQUENCE [LARGE SCALE GENOMIC DNA]</scope>
    <source>
        <strain evidence="4">BOX2</strain>
    </source>
</reference>
<comment type="similarity">
    <text evidence="3">Belongs to the ribose 5-phosphate isomerase family.</text>
</comment>
<evidence type="ECO:0000256" key="1">
    <source>
        <dbReference type="ARBA" id="ARBA00001713"/>
    </source>
</evidence>
<dbReference type="STRING" id="1838285.SCAL_001199"/>
<evidence type="ECO:0000256" key="3">
    <source>
        <dbReference type="HAMAP-Rule" id="MF_00170"/>
    </source>
</evidence>
<keyword evidence="5" id="KW-1185">Reference proteome</keyword>
<comment type="pathway">
    <text evidence="3">Carbohydrate degradation; pentose phosphate pathway; D-ribose 5-phosphate from D-ribulose 5-phosphate (non-oxidative stage): step 1/1.</text>
</comment>
<dbReference type="Gene3D" id="3.30.70.260">
    <property type="match status" value="1"/>
</dbReference>
<dbReference type="NCBIfam" id="NF001924">
    <property type="entry name" value="PRK00702.1"/>
    <property type="match status" value="1"/>
</dbReference>
<gene>
    <name evidence="3" type="primary">rpiA</name>
    <name evidence="4" type="ORF">SCAL_001199</name>
</gene>
<feature type="binding site" evidence="3">
    <location>
        <begin position="47"/>
        <end position="50"/>
    </location>
    <ligand>
        <name>substrate</name>
    </ligand>
</feature>
<dbReference type="Pfam" id="PF06026">
    <property type="entry name" value="Rib_5-P_isom_A"/>
    <property type="match status" value="1"/>
</dbReference>
<organism evidence="4 5">
    <name type="scientific">Candidatus Syntropharchaeum caldarium</name>
    <dbReference type="NCBI Taxonomy" id="1838285"/>
    <lineage>
        <taxon>Archaea</taxon>
        <taxon>Methanobacteriati</taxon>
        <taxon>Methanobacteriota</taxon>
        <taxon>Stenosarchaea group</taxon>
        <taxon>Methanomicrobia</taxon>
        <taxon>Methanosarcinales</taxon>
        <taxon>ANME-2 cluster</taxon>
        <taxon>Candidatus Syntropharchaeum</taxon>
    </lineage>
</organism>
<dbReference type="InterPro" id="IPR004788">
    <property type="entry name" value="Ribose5P_isomerase_type_A"/>
</dbReference>